<sequence length="83" mass="9454">EYIYFAGSQDQSKNLINFIRKEFGLTSSSTQIFPKFDNCQATGLFQSVNAKLWTSDRLRFWLPVSSSSILCPACFHPRNSSHS</sequence>
<gene>
    <name evidence="1" type="ORF">AFUS01_LOCUS31395</name>
</gene>
<dbReference type="Proteomes" id="UP000708208">
    <property type="component" value="Unassembled WGS sequence"/>
</dbReference>
<feature type="non-terminal residue" evidence="1">
    <location>
        <position position="1"/>
    </location>
</feature>
<comment type="caution">
    <text evidence="1">The sequence shown here is derived from an EMBL/GenBank/DDBJ whole genome shotgun (WGS) entry which is preliminary data.</text>
</comment>
<accession>A0A8J2PNB9</accession>
<proteinExistence type="predicted"/>
<reference evidence="1" key="1">
    <citation type="submission" date="2021-06" db="EMBL/GenBank/DDBJ databases">
        <authorList>
            <person name="Hodson N. C."/>
            <person name="Mongue J. A."/>
            <person name="Jaron S. K."/>
        </authorList>
    </citation>
    <scope>NUCLEOTIDE SEQUENCE</scope>
</reference>
<name>A0A8J2PNB9_9HEXA</name>
<organism evidence="1 2">
    <name type="scientific">Allacma fusca</name>
    <dbReference type="NCBI Taxonomy" id="39272"/>
    <lineage>
        <taxon>Eukaryota</taxon>
        <taxon>Metazoa</taxon>
        <taxon>Ecdysozoa</taxon>
        <taxon>Arthropoda</taxon>
        <taxon>Hexapoda</taxon>
        <taxon>Collembola</taxon>
        <taxon>Symphypleona</taxon>
        <taxon>Sminthuridae</taxon>
        <taxon>Allacma</taxon>
    </lineage>
</organism>
<keyword evidence="2" id="KW-1185">Reference proteome</keyword>
<protein>
    <submittedName>
        <fullName evidence="1">Uncharacterized protein</fullName>
    </submittedName>
</protein>
<dbReference type="AlphaFoldDB" id="A0A8J2PNB9"/>
<evidence type="ECO:0000313" key="2">
    <source>
        <dbReference type="Proteomes" id="UP000708208"/>
    </source>
</evidence>
<evidence type="ECO:0000313" key="1">
    <source>
        <dbReference type="EMBL" id="CAG7821035.1"/>
    </source>
</evidence>
<dbReference type="EMBL" id="CAJVCH010498086">
    <property type="protein sequence ID" value="CAG7821035.1"/>
    <property type="molecule type" value="Genomic_DNA"/>
</dbReference>